<proteinExistence type="inferred from homology"/>
<keyword evidence="3 4" id="KW-0862">Zinc</keyword>
<feature type="binding site" evidence="4">
    <location>
        <position position="87"/>
    </location>
    <ligand>
        <name>Zn(2+)</name>
        <dbReference type="ChEBI" id="CHEBI:29105"/>
    </ligand>
</feature>
<gene>
    <name evidence="4" type="primary">hypA</name>
    <name evidence="6" type="ORF">IW256_003659</name>
</gene>
<dbReference type="GO" id="GO:0051604">
    <property type="term" value="P:protein maturation"/>
    <property type="evidence" value="ECO:0007669"/>
    <property type="project" value="InterPro"/>
</dbReference>
<evidence type="ECO:0000256" key="5">
    <source>
        <dbReference type="SAM" id="MobiDB-lite"/>
    </source>
</evidence>
<dbReference type="GO" id="GO:0008270">
    <property type="term" value="F:zinc ion binding"/>
    <property type="evidence" value="ECO:0007669"/>
    <property type="project" value="UniProtKB-UniRule"/>
</dbReference>
<sequence>MHEMGLCEAIVQAAVKRADGRRVHGARVRVGGHPVDPEVIDQGFRLAAAGTVVEGAELDLVLEPLSVRCRGCGTEAPASDATALTACSRCGAVDIEVTGRDDVVLESITVDAPGQDRYPDKDPERQQGDQREDDRPLGGRS</sequence>
<evidence type="ECO:0000256" key="4">
    <source>
        <dbReference type="HAMAP-Rule" id="MF_00213"/>
    </source>
</evidence>
<dbReference type="PANTHER" id="PTHR34535">
    <property type="entry name" value="HYDROGENASE MATURATION FACTOR HYPA"/>
    <property type="match status" value="1"/>
</dbReference>
<keyword evidence="2 4" id="KW-0479">Metal-binding</keyword>
<feature type="binding site" evidence="4">
    <location>
        <position position="90"/>
    </location>
    <ligand>
        <name>Zn(2+)</name>
        <dbReference type="ChEBI" id="CHEBI:29105"/>
    </ligand>
</feature>
<dbReference type="Pfam" id="PF01155">
    <property type="entry name" value="HypA"/>
    <property type="match status" value="1"/>
</dbReference>
<comment type="function">
    <text evidence="4">Involved in the maturation of [NiFe] hydrogenases. Required for nickel insertion into the metal center of the hydrogenase.</text>
</comment>
<accession>A0A931DL41</accession>
<feature type="binding site" evidence="4">
    <location>
        <position position="2"/>
    </location>
    <ligand>
        <name>Ni(2+)</name>
        <dbReference type="ChEBI" id="CHEBI:49786"/>
    </ligand>
</feature>
<evidence type="ECO:0000256" key="2">
    <source>
        <dbReference type="ARBA" id="ARBA00022723"/>
    </source>
</evidence>
<keyword evidence="7" id="KW-1185">Reference proteome</keyword>
<evidence type="ECO:0000313" key="7">
    <source>
        <dbReference type="Proteomes" id="UP000614047"/>
    </source>
</evidence>
<comment type="similarity">
    <text evidence="4">Belongs to the HypA/HybF family.</text>
</comment>
<feature type="binding site" evidence="4">
    <location>
        <position position="72"/>
    </location>
    <ligand>
        <name>Zn(2+)</name>
        <dbReference type="ChEBI" id="CHEBI:29105"/>
    </ligand>
</feature>
<dbReference type="GO" id="GO:0016151">
    <property type="term" value="F:nickel cation binding"/>
    <property type="evidence" value="ECO:0007669"/>
    <property type="project" value="UniProtKB-UniRule"/>
</dbReference>
<dbReference type="Proteomes" id="UP000614047">
    <property type="component" value="Unassembled WGS sequence"/>
</dbReference>
<protein>
    <recommendedName>
        <fullName evidence="4">Hydrogenase maturation factor HypA</fullName>
    </recommendedName>
</protein>
<feature type="region of interest" description="Disordered" evidence="5">
    <location>
        <begin position="109"/>
        <end position="141"/>
    </location>
</feature>
<dbReference type="HAMAP" id="MF_00213">
    <property type="entry name" value="HypA_HybF"/>
    <property type="match status" value="1"/>
</dbReference>
<dbReference type="AlphaFoldDB" id="A0A931DL41"/>
<dbReference type="PANTHER" id="PTHR34535:SF3">
    <property type="entry name" value="HYDROGENASE MATURATION FACTOR HYPA"/>
    <property type="match status" value="1"/>
</dbReference>
<name>A0A931DL41_9ACTN</name>
<reference evidence="6" key="1">
    <citation type="submission" date="2020-11" db="EMBL/GenBank/DDBJ databases">
        <title>Sequencing the genomes of 1000 actinobacteria strains.</title>
        <authorList>
            <person name="Klenk H.-P."/>
        </authorList>
    </citation>
    <scope>NUCLEOTIDE SEQUENCE</scope>
    <source>
        <strain evidence="6">DSM 43175</strain>
    </source>
</reference>
<dbReference type="InterPro" id="IPR000688">
    <property type="entry name" value="HypA/HybF"/>
</dbReference>
<dbReference type="Gene3D" id="3.30.2320.80">
    <property type="match status" value="1"/>
</dbReference>
<feature type="compositionally biased region" description="Basic and acidic residues" evidence="5">
    <location>
        <begin position="117"/>
        <end position="141"/>
    </location>
</feature>
<feature type="binding site" evidence="4">
    <location>
        <position position="69"/>
    </location>
    <ligand>
        <name>Zn(2+)</name>
        <dbReference type="ChEBI" id="CHEBI:29105"/>
    </ligand>
</feature>
<evidence type="ECO:0000256" key="3">
    <source>
        <dbReference type="ARBA" id="ARBA00022833"/>
    </source>
</evidence>
<evidence type="ECO:0000313" key="6">
    <source>
        <dbReference type="EMBL" id="MBG6089546.1"/>
    </source>
</evidence>
<comment type="caution">
    <text evidence="6">The sequence shown here is derived from an EMBL/GenBank/DDBJ whole genome shotgun (WGS) entry which is preliminary data.</text>
</comment>
<evidence type="ECO:0000256" key="1">
    <source>
        <dbReference type="ARBA" id="ARBA00022596"/>
    </source>
</evidence>
<dbReference type="EMBL" id="JADOUA010000001">
    <property type="protein sequence ID" value="MBG6089546.1"/>
    <property type="molecule type" value="Genomic_DNA"/>
</dbReference>
<organism evidence="6 7">
    <name type="scientific">Actinomadura viridis</name>
    <dbReference type="NCBI Taxonomy" id="58110"/>
    <lineage>
        <taxon>Bacteria</taxon>
        <taxon>Bacillati</taxon>
        <taxon>Actinomycetota</taxon>
        <taxon>Actinomycetes</taxon>
        <taxon>Streptosporangiales</taxon>
        <taxon>Thermomonosporaceae</taxon>
        <taxon>Actinomadura</taxon>
    </lineage>
</organism>
<keyword evidence="1 4" id="KW-0533">Nickel</keyword>